<protein>
    <submittedName>
        <fullName evidence="2">Uncharacterized protein</fullName>
    </submittedName>
</protein>
<sequence length="145" mass="16016">MNVLKKLMKEAKAHEMVLGVLFVVYIVSGVKMPERIASLVDSMMGQIVIMLLGLTLFLNLHPIAGVLAIVVCYEIIRRSADAKKPVIGYMPPVDKVERKDVRGREFPRTLEEEMVHKMAPLVKHAPGKGSDYKPVLNGAHGASDL</sequence>
<reference evidence="2 3" key="1">
    <citation type="journal article" date="2016" name="Sci. Rep.">
        <title>Metabolic traits of an uncultured archaeal lineage -MSBL1- from brine pools of the Red Sea.</title>
        <authorList>
            <person name="Mwirichia R."/>
            <person name="Alam I."/>
            <person name="Rashid M."/>
            <person name="Vinu M."/>
            <person name="Ba-Alawi W."/>
            <person name="Anthony Kamau A."/>
            <person name="Kamanda Ngugi D."/>
            <person name="Goker M."/>
            <person name="Klenk H.P."/>
            <person name="Bajic V."/>
            <person name="Stingl U."/>
        </authorList>
    </citation>
    <scope>NUCLEOTIDE SEQUENCE [LARGE SCALE GENOMIC DNA]</scope>
    <source>
        <strain evidence="2">SCGC-AAA385M02</strain>
    </source>
</reference>
<name>A0A133VQ24_9EURY</name>
<accession>A0A133VQ24</accession>
<evidence type="ECO:0000256" key="1">
    <source>
        <dbReference type="SAM" id="Phobius"/>
    </source>
</evidence>
<keyword evidence="1" id="KW-1133">Transmembrane helix</keyword>
<dbReference type="EMBL" id="LHYL01000013">
    <property type="protein sequence ID" value="KXB08542.1"/>
    <property type="molecule type" value="Genomic_DNA"/>
</dbReference>
<keyword evidence="3" id="KW-1185">Reference proteome</keyword>
<dbReference type="Proteomes" id="UP000070248">
    <property type="component" value="Unassembled WGS sequence"/>
</dbReference>
<organism evidence="2 3">
    <name type="scientific">candidate division MSBL1 archaeon SCGC-AAA385M02</name>
    <dbReference type="NCBI Taxonomy" id="1698287"/>
    <lineage>
        <taxon>Archaea</taxon>
        <taxon>Methanobacteriati</taxon>
        <taxon>Methanobacteriota</taxon>
        <taxon>candidate division MSBL1</taxon>
    </lineage>
</organism>
<keyword evidence="1" id="KW-0472">Membrane</keyword>
<keyword evidence="1" id="KW-0812">Transmembrane</keyword>
<proteinExistence type="predicted"/>
<evidence type="ECO:0000313" key="2">
    <source>
        <dbReference type="EMBL" id="KXB08542.1"/>
    </source>
</evidence>
<gene>
    <name evidence="2" type="ORF">AKJ59_00800</name>
</gene>
<evidence type="ECO:0000313" key="3">
    <source>
        <dbReference type="Proteomes" id="UP000070248"/>
    </source>
</evidence>
<comment type="caution">
    <text evidence="2">The sequence shown here is derived from an EMBL/GenBank/DDBJ whole genome shotgun (WGS) entry which is preliminary data.</text>
</comment>
<feature type="transmembrane region" description="Helical" evidence="1">
    <location>
        <begin position="45"/>
        <end position="76"/>
    </location>
</feature>
<dbReference type="AlphaFoldDB" id="A0A133VQ24"/>